<dbReference type="AlphaFoldDB" id="D2Z2Z2"/>
<dbReference type="Proteomes" id="UP000006427">
    <property type="component" value="Unassembled WGS sequence"/>
</dbReference>
<dbReference type="PANTHER" id="PTHR44240">
    <property type="entry name" value="DNAJ DOMAIN (PROKARYOTIC HEAT SHOCK PROTEIN)-RELATED"/>
    <property type="match status" value="1"/>
</dbReference>
<keyword evidence="2" id="KW-0346">Stress response</keyword>
<dbReference type="EMBL" id="ABTR02000001">
    <property type="protein sequence ID" value="EFC90210.1"/>
    <property type="molecule type" value="Genomic_DNA"/>
</dbReference>
<gene>
    <name evidence="2" type="ORF">Dpep_0178</name>
</gene>
<dbReference type="eggNOG" id="COG2214">
    <property type="taxonomic scope" value="Bacteria"/>
</dbReference>
<dbReference type="InterPro" id="IPR052276">
    <property type="entry name" value="Diphthamide-biosynth_chaperone"/>
</dbReference>
<comment type="caution">
    <text evidence="2">The sequence shown here is derived from an EMBL/GenBank/DDBJ whole genome shotgun (WGS) entry which is preliminary data.</text>
</comment>
<organism evidence="2 3">
    <name type="scientific">Dethiosulfovibrio peptidovorans DSM 11002</name>
    <dbReference type="NCBI Taxonomy" id="469381"/>
    <lineage>
        <taxon>Bacteria</taxon>
        <taxon>Thermotogati</taxon>
        <taxon>Synergistota</taxon>
        <taxon>Synergistia</taxon>
        <taxon>Synergistales</taxon>
        <taxon>Dethiosulfovibrionaceae</taxon>
        <taxon>Dethiosulfovibrio</taxon>
    </lineage>
</organism>
<dbReference type="SUPFAM" id="SSF46565">
    <property type="entry name" value="Chaperone J-domain"/>
    <property type="match status" value="1"/>
</dbReference>
<dbReference type="OrthoDB" id="9779889at2"/>
<protein>
    <submittedName>
        <fullName evidence="2">Heat shock protein DnaJ domain protein</fullName>
    </submittedName>
</protein>
<dbReference type="SMART" id="SM00271">
    <property type="entry name" value="DnaJ"/>
    <property type="match status" value="1"/>
</dbReference>
<dbReference type="PaxDb" id="469381-Dpep_0178"/>
<dbReference type="InterPro" id="IPR001623">
    <property type="entry name" value="DnaJ_domain"/>
</dbReference>
<dbReference type="Gene3D" id="1.10.287.110">
    <property type="entry name" value="DnaJ domain"/>
    <property type="match status" value="1"/>
</dbReference>
<proteinExistence type="predicted"/>
<dbReference type="PRINTS" id="PR00625">
    <property type="entry name" value="JDOMAIN"/>
</dbReference>
<dbReference type="Pfam" id="PF00226">
    <property type="entry name" value="DnaJ"/>
    <property type="match status" value="1"/>
</dbReference>
<dbReference type="PROSITE" id="PS50076">
    <property type="entry name" value="DNAJ_2"/>
    <property type="match status" value="1"/>
</dbReference>
<feature type="domain" description="J" evidence="1">
    <location>
        <begin position="8"/>
        <end position="89"/>
    </location>
</feature>
<dbReference type="RefSeq" id="WP_005658782.1">
    <property type="nucleotide sequence ID" value="NZ_ABTR02000001.1"/>
</dbReference>
<dbReference type="PANTHER" id="PTHR44240:SF10">
    <property type="entry name" value="J DOMAIN-CONTAINING PROTEIN"/>
    <property type="match status" value="1"/>
</dbReference>
<reference evidence="2 3" key="1">
    <citation type="journal article" date="2010" name="Stand. Genomic Sci.">
        <title>Permanent draft genome sequence of Dethiosulfovibrio peptidovorans type strain (SEBR 4207).</title>
        <authorList>
            <person name="Labutti K."/>
            <person name="Mayilraj S."/>
            <person name="Clum A."/>
            <person name="Lucas S."/>
            <person name="Glavina Del Rio T."/>
            <person name="Nolan M."/>
            <person name="Tice H."/>
            <person name="Cheng J.F."/>
            <person name="Pitluck S."/>
            <person name="Liolios K."/>
            <person name="Ivanova N."/>
            <person name="Mavromatis K."/>
            <person name="Mikhailova N."/>
            <person name="Pati A."/>
            <person name="Goodwin L."/>
            <person name="Chen A."/>
            <person name="Palaniappan K."/>
            <person name="Land M."/>
            <person name="Hauser L."/>
            <person name="Chang Y.J."/>
            <person name="Jeffries C.D."/>
            <person name="Rohde M."/>
            <person name="Spring S."/>
            <person name="Goker M."/>
            <person name="Woyke T."/>
            <person name="Bristow J."/>
            <person name="Eisen J.A."/>
            <person name="Markowitz V."/>
            <person name="Hugenholtz P."/>
            <person name="Kyrpides N.C."/>
            <person name="Klenk H.P."/>
            <person name="Lapidus A."/>
        </authorList>
    </citation>
    <scope>NUCLEOTIDE SEQUENCE [LARGE SCALE GENOMIC DNA]</scope>
    <source>
        <strain evidence="2 3">DSM 11002</strain>
    </source>
</reference>
<keyword evidence="3" id="KW-1185">Reference proteome</keyword>
<evidence type="ECO:0000313" key="2">
    <source>
        <dbReference type="EMBL" id="EFC90210.1"/>
    </source>
</evidence>
<dbReference type="STRING" id="469381.Dpep_0178"/>
<evidence type="ECO:0000313" key="3">
    <source>
        <dbReference type="Proteomes" id="UP000006427"/>
    </source>
</evidence>
<dbReference type="InterPro" id="IPR036869">
    <property type="entry name" value="J_dom_sf"/>
</dbReference>
<evidence type="ECO:0000259" key="1">
    <source>
        <dbReference type="PROSITE" id="PS50076"/>
    </source>
</evidence>
<sequence length="341" mass="38241">MTRLSASDCYSVLGLPVGAPWSDVKSAFRRLARSTHPDVGKGVEEGDFERISEAYMVLRDMFRSGETFKEEPPDRGRTVDFRKFMDPLVRASSWVSRTVGDISRKRREKKEEKERRFREERLKRAKKVDDILSGTEIHIDSLLSRVDRSGGISERQRLLRRLKSALPEVRGLALQGLKGSLCSQEVLSAVEESISLYGMDEVGVEAVVSISDPMSSLRLAMAVAPHFGDMTLGTARRYLRWLRALPGGPAVYAGLQDPVSSQVAGLLVSFWPQDLPFLPESRVSSLLGRDQEDLLVPLLRQLYRRGCPRVFLPRIEEISQNSPSPAVKAWSRAIVCRSTVV</sequence>
<dbReference type="CDD" id="cd06257">
    <property type="entry name" value="DnaJ"/>
    <property type="match status" value="1"/>
</dbReference>
<name>D2Z2Z2_9BACT</name>
<accession>D2Z2Z2</accession>